<accession>A0A1M6VBA1</accession>
<name>A0A1M6VBA1_9BACT</name>
<proteinExistence type="predicted"/>
<dbReference type="Proteomes" id="UP000185812">
    <property type="component" value="Unassembled WGS sequence"/>
</dbReference>
<dbReference type="EMBL" id="FRAU01000006">
    <property type="protein sequence ID" value="SHK78738.1"/>
    <property type="molecule type" value="Genomic_DNA"/>
</dbReference>
<gene>
    <name evidence="1" type="ORF">SAMN04488087_1973</name>
</gene>
<dbReference type="STRING" id="633813.SAMN04488087_1973"/>
<organism evidence="1 2">
    <name type="scientific">Rhodothermus profundi</name>
    <dbReference type="NCBI Taxonomy" id="633813"/>
    <lineage>
        <taxon>Bacteria</taxon>
        <taxon>Pseudomonadati</taxon>
        <taxon>Rhodothermota</taxon>
        <taxon>Rhodothermia</taxon>
        <taxon>Rhodothermales</taxon>
        <taxon>Rhodothermaceae</taxon>
        <taxon>Rhodothermus</taxon>
    </lineage>
</organism>
<sequence length="150" mass="16800">MSSIFESKVLLQKKERKTLLIRHAYQKGTTKPSRPQYLIEGMSTASVSCPGKAACKALAALPERRLVLPRPLLFDSKQERASLFISPDTPFDRRVARLAIAQVMRQLFRSGNSYSHRSKQRVNVSKAAQARGCLGLRTARPYSRSASPVR</sequence>
<dbReference type="AlphaFoldDB" id="A0A1M6VBA1"/>
<evidence type="ECO:0000313" key="2">
    <source>
        <dbReference type="Proteomes" id="UP000185812"/>
    </source>
</evidence>
<protein>
    <submittedName>
        <fullName evidence="1">Uncharacterized protein</fullName>
    </submittedName>
</protein>
<evidence type="ECO:0000313" key="1">
    <source>
        <dbReference type="EMBL" id="SHK78738.1"/>
    </source>
</evidence>
<reference evidence="2" key="1">
    <citation type="submission" date="2016-11" db="EMBL/GenBank/DDBJ databases">
        <authorList>
            <person name="Varghese N."/>
            <person name="Submissions S."/>
        </authorList>
    </citation>
    <scope>NUCLEOTIDE SEQUENCE [LARGE SCALE GENOMIC DNA]</scope>
    <source>
        <strain evidence="2">DSM 22212</strain>
    </source>
</reference>
<keyword evidence="2" id="KW-1185">Reference proteome</keyword>